<dbReference type="InterPro" id="IPR001841">
    <property type="entry name" value="Znf_RING"/>
</dbReference>
<keyword evidence="1" id="KW-0479">Metal-binding</keyword>
<comment type="caution">
    <text evidence="8">The sequence shown here is derived from an EMBL/GenBank/DDBJ whole genome shotgun (WGS) entry which is preliminary data.</text>
</comment>
<dbReference type="InterPro" id="IPR013083">
    <property type="entry name" value="Znf_RING/FYVE/PHD"/>
</dbReference>
<dbReference type="Gene3D" id="3.30.40.10">
    <property type="entry name" value="Zinc/RING finger domain, C3HC4 (zinc finger)"/>
    <property type="match status" value="1"/>
</dbReference>
<dbReference type="GO" id="GO:0005769">
    <property type="term" value="C:early endosome"/>
    <property type="evidence" value="ECO:0007669"/>
    <property type="project" value="TreeGrafter"/>
</dbReference>
<dbReference type="EMBL" id="JAUCMX010000007">
    <property type="protein sequence ID" value="KAK3540208.1"/>
    <property type="molecule type" value="Genomic_DNA"/>
</dbReference>
<accession>A0AAE0V4T0</accession>
<evidence type="ECO:0000256" key="5">
    <source>
        <dbReference type="PROSITE-ProRule" id="PRU00175"/>
    </source>
</evidence>
<dbReference type="PROSITE" id="PS50089">
    <property type="entry name" value="ZF_RING_2"/>
    <property type="match status" value="1"/>
</dbReference>
<dbReference type="SMART" id="SM00588">
    <property type="entry name" value="NEUZ"/>
    <property type="match status" value="1"/>
</dbReference>
<dbReference type="InterPro" id="IPR037962">
    <property type="entry name" value="Neuralized"/>
</dbReference>
<dbReference type="PANTHER" id="PTHR12429">
    <property type="entry name" value="NEURALIZED"/>
    <property type="match status" value="1"/>
</dbReference>
<evidence type="ECO:0000256" key="3">
    <source>
        <dbReference type="ARBA" id="ARBA00022771"/>
    </source>
</evidence>
<evidence type="ECO:0008006" key="10">
    <source>
        <dbReference type="Google" id="ProtNLM"/>
    </source>
</evidence>
<dbReference type="AlphaFoldDB" id="A0AAE0V4T0"/>
<keyword evidence="3 5" id="KW-0863">Zinc-finger</keyword>
<keyword evidence="9" id="KW-1185">Reference proteome</keyword>
<evidence type="ECO:0000256" key="2">
    <source>
        <dbReference type="ARBA" id="ARBA00022737"/>
    </source>
</evidence>
<evidence type="ECO:0000259" key="7">
    <source>
        <dbReference type="PROSITE" id="PS51065"/>
    </source>
</evidence>
<dbReference type="Proteomes" id="UP001274896">
    <property type="component" value="Unassembled WGS sequence"/>
</dbReference>
<dbReference type="InterPro" id="IPR043136">
    <property type="entry name" value="B30.2/SPRY_sf"/>
</dbReference>
<feature type="domain" description="NHR" evidence="7">
    <location>
        <begin position="21"/>
        <end position="176"/>
    </location>
</feature>
<proteinExistence type="predicted"/>
<keyword evidence="4" id="KW-0862">Zinc</keyword>
<dbReference type="Pfam" id="PF13920">
    <property type="entry name" value="zf-C3HC4_3"/>
    <property type="match status" value="1"/>
</dbReference>
<evidence type="ECO:0000256" key="4">
    <source>
        <dbReference type="ARBA" id="ARBA00022833"/>
    </source>
</evidence>
<name>A0AAE0V4T0_9TELE</name>
<evidence type="ECO:0000259" key="6">
    <source>
        <dbReference type="PROSITE" id="PS50089"/>
    </source>
</evidence>
<evidence type="ECO:0000256" key="1">
    <source>
        <dbReference type="ARBA" id="ARBA00022723"/>
    </source>
</evidence>
<dbReference type="GO" id="GO:0061630">
    <property type="term" value="F:ubiquitin protein ligase activity"/>
    <property type="evidence" value="ECO:0007669"/>
    <property type="project" value="TreeGrafter"/>
</dbReference>
<dbReference type="Gene3D" id="2.60.120.920">
    <property type="match status" value="1"/>
</dbReference>
<evidence type="ECO:0000313" key="8">
    <source>
        <dbReference type="EMBL" id="KAK3540208.1"/>
    </source>
</evidence>
<dbReference type="InterPro" id="IPR006573">
    <property type="entry name" value="NHR_dom"/>
</dbReference>
<dbReference type="PROSITE" id="PS51065">
    <property type="entry name" value="NHR"/>
    <property type="match status" value="1"/>
</dbReference>
<evidence type="ECO:0000313" key="9">
    <source>
        <dbReference type="Proteomes" id="UP001274896"/>
    </source>
</evidence>
<dbReference type="GO" id="GO:0008270">
    <property type="term" value="F:zinc ion binding"/>
    <property type="evidence" value="ECO:0007669"/>
    <property type="project" value="UniProtKB-KW"/>
</dbReference>
<organism evidence="8 9">
    <name type="scientific">Hemibagrus guttatus</name>
    <dbReference type="NCBI Taxonomy" id="175788"/>
    <lineage>
        <taxon>Eukaryota</taxon>
        <taxon>Metazoa</taxon>
        <taxon>Chordata</taxon>
        <taxon>Craniata</taxon>
        <taxon>Vertebrata</taxon>
        <taxon>Euteleostomi</taxon>
        <taxon>Actinopterygii</taxon>
        <taxon>Neopterygii</taxon>
        <taxon>Teleostei</taxon>
        <taxon>Ostariophysi</taxon>
        <taxon>Siluriformes</taxon>
        <taxon>Bagridae</taxon>
        <taxon>Hemibagrus</taxon>
    </lineage>
</organism>
<dbReference type="PANTHER" id="PTHR12429:SF36">
    <property type="entry name" value="E3 UBIQUITIN-PROTEIN LIGASE NEURL3"/>
    <property type="match status" value="1"/>
</dbReference>
<gene>
    <name evidence="8" type="ORF">QTP70_028401</name>
</gene>
<keyword evidence="2" id="KW-0677">Repeat</keyword>
<sequence>MTRKAKVTWRPCTCGNMCLGPLTFHPEVKGQHIQLSAGDRRASRNPRSFHHGVTFSSRALLVGEKVRMRVERSVAGWHGALRLGFTSVPPGSAPMCSLVIPDLTDRPGFWATPVPVNYCSPRTELRFWVTHTGCLRIQTDGGFEHKQKMLQLDTSKPIWAMIDVYGQTRAVLLLGSEKKSLFCMRRSCPAPRIRATEENCGYDQVPEEILSKMSTKSLELNPPLFKSNEDVRIDDSNDEECCVVCYFKTACVLLDCGHYCLCSQCATRVIRDFGTCPLCRQCIRN</sequence>
<dbReference type="Pfam" id="PF07177">
    <property type="entry name" value="Neuralized"/>
    <property type="match status" value="1"/>
</dbReference>
<reference evidence="8" key="1">
    <citation type="submission" date="2023-06" db="EMBL/GenBank/DDBJ databases">
        <title>Male Hemibagrus guttatus genome.</title>
        <authorList>
            <person name="Bian C."/>
        </authorList>
    </citation>
    <scope>NUCLEOTIDE SEQUENCE</scope>
    <source>
        <strain evidence="8">Male_cb2023</strain>
        <tissue evidence="8">Muscle</tissue>
    </source>
</reference>
<dbReference type="SUPFAM" id="SSF57850">
    <property type="entry name" value="RING/U-box"/>
    <property type="match status" value="1"/>
</dbReference>
<protein>
    <recommendedName>
        <fullName evidence="10">E3 ubiquitin-protein ligase NEURL3</fullName>
    </recommendedName>
</protein>
<dbReference type="GO" id="GO:0070086">
    <property type="term" value="P:ubiquitin-dependent endocytosis"/>
    <property type="evidence" value="ECO:0007669"/>
    <property type="project" value="TreeGrafter"/>
</dbReference>
<dbReference type="FunFam" id="2.60.120.920:FF:000005">
    <property type="entry name" value="Putative E3 ubiquitin-protein ligase NEURL1B"/>
    <property type="match status" value="1"/>
</dbReference>
<feature type="domain" description="RING-type" evidence="6">
    <location>
        <begin position="242"/>
        <end position="280"/>
    </location>
</feature>